<keyword evidence="2" id="KW-1185">Reference proteome</keyword>
<reference evidence="1" key="1">
    <citation type="submission" date="2023-04" db="EMBL/GenBank/DDBJ databases">
        <title>Draft Genome sequencing of Naganishia species isolated from polar environments using Oxford Nanopore Technology.</title>
        <authorList>
            <person name="Leo P."/>
            <person name="Venkateswaran K."/>
        </authorList>
    </citation>
    <scope>NUCLEOTIDE SEQUENCE</scope>
    <source>
        <strain evidence="1">DBVPG 5303</strain>
    </source>
</reference>
<accession>A0ACC2X523</accession>
<protein>
    <submittedName>
        <fullName evidence="1">Uncharacterized protein</fullName>
    </submittedName>
</protein>
<name>A0ACC2X523_9TREE</name>
<organism evidence="1 2">
    <name type="scientific">Naganishia onofrii</name>
    <dbReference type="NCBI Taxonomy" id="1851511"/>
    <lineage>
        <taxon>Eukaryota</taxon>
        <taxon>Fungi</taxon>
        <taxon>Dikarya</taxon>
        <taxon>Basidiomycota</taxon>
        <taxon>Agaricomycotina</taxon>
        <taxon>Tremellomycetes</taxon>
        <taxon>Filobasidiales</taxon>
        <taxon>Filobasidiaceae</taxon>
        <taxon>Naganishia</taxon>
    </lineage>
</organism>
<dbReference type="Proteomes" id="UP001234202">
    <property type="component" value="Unassembled WGS sequence"/>
</dbReference>
<gene>
    <name evidence="1" type="ORF">QFC24_006122</name>
</gene>
<evidence type="ECO:0000313" key="2">
    <source>
        <dbReference type="Proteomes" id="UP001234202"/>
    </source>
</evidence>
<proteinExistence type="predicted"/>
<evidence type="ECO:0000313" key="1">
    <source>
        <dbReference type="EMBL" id="KAJ9118474.1"/>
    </source>
</evidence>
<sequence length="145" mass="16681">MYNCDMNTERQALEVLIGLSRTTYTLKLWKAIILDIFNDPGFFSMKPELRPMWRSIVASLMDQDRERFPELLARIGAPLSGNFFTNKEQEAATKATNIRRLSLLLFAAETNHYLIQLPHIQERLVEILRSPSVYPAINAEVGARQ</sequence>
<dbReference type="EMBL" id="JASBWV010000028">
    <property type="protein sequence ID" value="KAJ9118474.1"/>
    <property type="molecule type" value="Genomic_DNA"/>
</dbReference>
<comment type="caution">
    <text evidence="1">The sequence shown here is derived from an EMBL/GenBank/DDBJ whole genome shotgun (WGS) entry which is preliminary data.</text>
</comment>